<dbReference type="AlphaFoldDB" id="A0A6B2LB80"/>
<dbReference type="GO" id="GO:0005769">
    <property type="term" value="C:early endosome"/>
    <property type="evidence" value="ECO:0007669"/>
    <property type="project" value="TreeGrafter"/>
</dbReference>
<reference evidence="1" key="1">
    <citation type="journal article" date="2020" name="J. Eukaryot. Microbiol.">
        <title>De novo Sequencing, Assembly and Annotation of the Transcriptome for the Free-Living Testate Amoeba Arcella intermedia.</title>
        <authorList>
            <person name="Ribeiro G.M."/>
            <person name="Porfirio-Sousa A.L."/>
            <person name="Maurer-Alcala X.X."/>
            <person name="Katz L.A."/>
            <person name="Lahr D.J.G."/>
        </authorList>
    </citation>
    <scope>NUCLEOTIDE SEQUENCE</scope>
</reference>
<dbReference type="Gene3D" id="1.25.40.10">
    <property type="entry name" value="Tetratricopeptide repeat domain"/>
    <property type="match status" value="1"/>
</dbReference>
<sequence length="295" mass="33815">MKKRRFLRKPNYVELIPGYSKLAYQLKREGAHQFAAFCCLAVARCHEAQRTLPLQASELQNAGAMYWNISLDEANVDITDFEENTEQAIHCFKIAINIYLGLKKLGLVSSLYYEMATGLKYLKRYPEAGLYFRKAAELQQTDSPLISINSLVESFSCSIEYGGYTDSFKDLQWIVKLATEQAHESTSQFFQDKKIEALVSLVLILLLLHDIEQARLTLKLIRREQEGESKTEKFPEDVYGSHEWFYLLLSEVVDAFASSDEESLSLMHGELHDTFSPLQNRIFLLVMETSRPVLG</sequence>
<accession>A0A6B2LB80</accession>
<dbReference type="EMBL" id="GIBP01005246">
    <property type="protein sequence ID" value="NDV34215.1"/>
    <property type="molecule type" value="Transcribed_RNA"/>
</dbReference>
<dbReference type="PANTHER" id="PTHR16797">
    <property type="entry name" value="FACTOR VIII-ASSOCIATED GENE 1"/>
    <property type="match status" value="1"/>
</dbReference>
<dbReference type="PANTHER" id="PTHR16797:SF4">
    <property type="entry name" value="40-KDA HUNTINGTIN-ASSOCIATED PROTEIN"/>
    <property type="match status" value="1"/>
</dbReference>
<evidence type="ECO:0000313" key="1">
    <source>
        <dbReference type="EMBL" id="NDV34215.1"/>
    </source>
</evidence>
<proteinExistence type="predicted"/>
<dbReference type="InterPro" id="IPR039494">
    <property type="entry name" value="F8A"/>
</dbReference>
<name>A0A6B2LB80_9EUKA</name>
<organism evidence="1">
    <name type="scientific">Arcella intermedia</name>
    <dbReference type="NCBI Taxonomy" id="1963864"/>
    <lineage>
        <taxon>Eukaryota</taxon>
        <taxon>Amoebozoa</taxon>
        <taxon>Tubulinea</taxon>
        <taxon>Elardia</taxon>
        <taxon>Arcellinida</taxon>
        <taxon>Sphaerothecina</taxon>
        <taxon>Arcellidae</taxon>
        <taxon>Arcella</taxon>
    </lineage>
</organism>
<dbReference type="InterPro" id="IPR011990">
    <property type="entry name" value="TPR-like_helical_dom_sf"/>
</dbReference>
<dbReference type="GO" id="GO:0099518">
    <property type="term" value="P:vesicle cytoskeletal trafficking"/>
    <property type="evidence" value="ECO:0007669"/>
    <property type="project" value="TreeGrafter"/>
</dbReference>
<dbReference type="SUPFAM" id="SSF48452">
    <property type="entry name" value="TPR-like"/>
    <property type="match status" value="1"/>
</dbReference>
<protein>
    <submittedName>
        <fullName evidence="1">Uncharacterized protein</fullName>
    </submittedName>
</protein>